<keyword evidence="5" id="KW-0460">Magnesium</keyword>
<evidence type="ECO:0000256" key="1">
    <source>
        <dbReference type="ARBA" id="ARBA00022722"/>
    </source>
</evidence>
<evidence type="ECO:0000313" key="13">
    <source>
        <dbReference type="Proteomes" id="UP000036403"/>
    </source>
</evidence>
<dbReference type="InterPro" id="IPR057670">
    <property type="entry name" value="SH3_retrovirus"/>
</dbReference>
<accession>A0A0J7MT47</accession>
<organism evidence="12 13">
    <name type="scientific">Lasius niger</name>
    <name type="common">Black garden ant</name>
    <dbReference type="NCBI Taxonomy" id="67767"/>
    <lineage>
        <taxon>Eukaryota</taxon>
        <taxon>Metazoa</taxon>
        <taxon>Ecdysozoa</taxon>
        <taxon>Arthropoda</taxon>
        <taxon>Hexapoda</taxon>
        <taxon>Insecta</taxon>
        <taxon>Pterygota</taxon>
        <taxon>Neoptera</taxon>
        <taxon>Endopterygota</taxon>
        <taxon>Hymenoptera</taxon>
        <taxon>Apocrita</taxon>
        <taxon>Aculeata</taxon>
        <taxon>Formicoidea</taxon>
        <taxon>Formicidae</taxon>
        <taxon>Formicinae</taxon>
        <taxon>Lasius</taxon>
        <taxon>Lasius</taxon>
    </lineage>
</organism>
<name>A0A0J7MT47_LASNI</name>
<evidence type="ECO:0000256" key="3">
    <source>
        <dbReference type="ARBA" id="ARBA00022759"/>
    </source>
</evidence>
<dbReference type="GO" id="GO:0004519">
    <property type="term" value="F:endonuclease activity"/>
    <property type="evidence" value="ECO:0007669"/>
    <property type="project" value="UniProtKB-KW"/>
</dbReference>
<keyword evidence="8" id="KW-0239">DNA-directed DNA polymerase</keyword>
<proteinExistence type="predicted"/>
<dbReference type="InterPro" id="IPR039537">
    <property type="entry name" value="Retrotran_Ty1/copia-like"/>
</dbReference>
<feature type="region of interest" description="Disordered" evidence="10">
    <location>
        <begin position="138"/>
        <end position="179"/>
    </location>
</feature>
<evidence type="ECO:0000256" key="4">
    <source>
        <dbReference type="ARBA" id="ARBA00022801"/>
    </source>
</evidence>
<evidence type="ECO:0000256" key="9">
    <source>
        <dbReference type="ARBA" id="ARBA00023172"/>
    </source>
</evidence>
<dbReference type="GO" id="GO:0003887">
    <property type="term" value="F:DNA-directed DNA polymerase activity"/>
    <property type="evidence" value="ECO:0007669"/>
    <property type="project" value="UniProtKB-KW"/>
</dbReference>
<evidence type="ECO:0000256" key="6">
    <source>
        <dbReference type="ARBA" id="ARBA00022908"/>
    </source>
</evidence>
<dbReference type="GO" id="GO:0046872">
    <property type="term" value="F:metal ion binding"/>
    <property type="evidence" value="ECO:0007669"/>
    <property type="project" value="UniProtKB-KW"/>
</dbReference>
<keyword evidence="8" id="KW-0808">Transferase</keyword>
<dbReference type="OrthoDB" id="7997998at2759"/>
<dbReference type="GO" id="GO:0006310">
    <property type="term" value="P:DNA recombination"/>
    <property type="evidence" value="ECO:0007669"/>
    <property type="project" value="UniProtKB-KW"/>
</dbReference>
<dbReference type="Pfam" id="PF25597">
    <property type="entry name" value="SH3_retrovirus"/>
    <property type="match status" value="1"/>
</dbReference>
<keyword evidence="9" id="KW-0233">DNA recombination</keyword>
<dbReference type="EMBL" id="LBMM01018863">
    <property type="protein sequence ID" value="KMQ83675.1"/>
    <property type="molecule type" value="Genomic_DNA"/>
</dbReference>
<dbReference type="PaxDb" id="67767-A0A0J7MT47"/>
<sequence>MWAEAVNTANYLRNRCPTSFLGGRTPYEIWHNYEPEVGHLREFGCKVFCLDTKPKTGKLDPRTKEGRFVGYSDTSKAYQVWFPDDRNVQAVRDIKFLEEKLLTFRSPERTEQENPFIELHETIPDELQYENDDDPVDFQEISEEGEVEHNEPPPLEAVKRGPGVPRIERTGRPGRPKKI</sequence>
<comment type="caution">
    <text evidence="12">The sequence shown here is derived from an EMBL/GenBank/DDBJ whole genome shotgun (WGS) entry which is preliminary data.</text>
</comment>
<evidence type="ECO:0000256" key="5">
    <source>
        <dbReference type="ARBA" id="ARBA00022842"/>
    </source>
</evidence>
<evidence type="ECO:0000313" key="12">
    <source>
        <dbReference type="EMBL" id="KMQ83675.1"/>
    </source>
</evidence>
<dbReference type="GO" id="GO:0016787">
    <property type="term" value="F:hydrolase activity"/>
    <property type="evidence" value="ECO:0007669"/>
    <property type="project" value="UniProtKB-KW"/>
</dbReference>
<evidence type="ECO:0000259" key="11">
    <source>
        <dbReference type="Pfam" id="PF25597"/>
    </source>
</evidence>
<keyword evidence="3" id="KW-0255">Endonuclease</keyword>
<reference evidence="12 13" key="1">
    <citation type="submission" date="2015-04" db="EMBL/GenBank/DDBJ databases">
        <title>Lasius niger genome sequencing.</title>
        <authorList>
            <person name="Konorov E.A."/>
            <person name="Nikitin M.A."/>
            <person name="Kirill M.V."/>
            <person name="Chang P."/>
        </authorList>
    </citation>
    <scope>NUCLEOTIDE SEQUENCE [LARGE SCALE GENOMIC DNA]</scope>
    <source>
        <tissue evidence="12">Whole</tissue>
    </source>
</reference>
<dbReference type="PANTHER" id="PTHR42648">
    <property type="entry name" value="TRANSPOSASE, PUTATIVE-RELATED"/>
    <property type="match status" value="1"/>
</dbReference>
<protein>
    <submittedName>
        <fullName evidence="12">Copia protein</fullName>
    </submittedName>
</protein>
<dbReference type="STRING" id="67767.A0A0J7MT47"/>
<keyword evidence="2" id="KW-0479">Metal-binding</keyword>
<keyword evidence="8" id="KW-0548">Nucleotidyltransferase</keyword>
<dbReference type="AlphaFoldDB" id="A0A0J7MT47"/>
<keyword evidence="4" id="KW-0378">Hydrolase</keyword>
<keyword evidence="6" id="KW-0229">DNA integration</keyword>
<keyword evidence="7" id="KW-0695">RNA-directed DNA polymerase</keyword>
<dbReference type="InterPro" id="IPR012337">
    <property type="entry name" value="RNaseH-like_sf"/>
</dbReference>
<evidence type="ECO:0000256" key="8">
    <source>
        <dbReference type="ARBA" id="ARBA00022932"/>
    </source>
</evidence>
<dbReference type="GO" id="GO:0003964">
    <property type="term" value="F:RNA-directed DNA polymerase activity"/>
    <property type="evidence" value="ECO:0007669"/>
    <property type="project" value="UniProtKB-KW"/>
</dbReference>
<dbReference type="GO" id="GO:0015074">
    <property type="term" value="P:DNA integration"/>
    <property type="evidence" value="ECO:0007669"/>
    <property type="project" value="UniProtKB-KW"/>
</dbReference>
<keyword evidence="13" id="KW-1185">Reference proteome</keyword>
<evidence type="ECO:0000256" key="10">
    <source>
        <dbReference type="SAM" id="MobiDB-lite"/>
    </source>
</evidence>
<feature type="domain" description="Retroviral polymerase SH3-like" evidence="11">
    <location>
        <begin position="45"/>
        <end position="107"/>
    </location>
</feature>
<evidence type="ECO:0000256" key="7">
    <source>
        <dbReference type="ARBA" id="ARBA00022918"/>
    </source>
</evidence>
<dbReference type="PANTHER" id="PTHR42648:SF11">
    <property type="entry name" value="TRANSPOSON TY4-P GAG-POL POLYPROTEIN"/>
    <property type="match status" value="1"/>
</dbReference>
<dbReference type="Proteomes" id="UP000036403">
    <property type="component" value="Unassembled WGS sequence"/>
</dbReference>
<evidence type="ECO:0000256" key="2">
    <source>
        <dbReference type="ARBA" id="ARBA00022723"/>
    </source>
</evidence>
<keyword evidence="1" id="KW-0540">Nuclease</keyword>
<gene>
    <name evidence="12" type="ORF">RF55_19373</name>
</gene>
<dbReference type="SUPFAM" id="SSF53098">
    <property type="entry name" value="Ribonuclease H-like"/>
    <property type="match status" value="1"/>
</dbReference>